<dbReference type="EMBL" id="AJWZ01004202">
    <property type="protein sequence ID" value="EKC66095.1"/>
    <property type="molecule type" value="Genomic_DNA"/>
</dbReference>
<organism evidence="1">
    <name type="scientific">human gut metagenome</name>
    <dbReference type="NCBI Taxonomy" id="408170"/>
    <lineage>
        <taxon>unclassified sequences</taxon>
        <taxon>metagenomes</taxon>
        <taxon>organismal metagenomes</taxon>
    </lineage>
</organism>
<dbReference type="AlphaFoldDB" id="K1TIL5"/>
<evidence type="ECO:0000313" key="1">
    <source>
        <dbReference type="EMBL" id="EKC66095.1"/>
    </source>
</evidence>
<reference evidence="1" key="1">
    <citation type="journal article" date="2013" name="Environ. Microbiol.">
        <title>Microbiota from the distal guts of lean and obese adolescents exhibit partial functional redundancy besides clear differences in community structure.</title>
        <authorList>
            <person name="Ferrer M."/>
            <person name="Ruiz A."/>
            <person name="Lanza F."/>
            <person name="Haange S.B."/>
            <person name="Oberbach A."/>
            <person name="Till H."/>
            <person name="Bargiela R."/>
            <person name="Campoy C."/>
            <person name="Segura M.T."/>
            <person name="Richter M."/>
            <person name="von Bergen M."/>
            <person name="Seifert J."/>
            <person name="Suarez A."/>
        </authorList>
    </citation>
    <scope>NUCLEOTIDE SEQUENCE</scope>
</reference>
<sequence length="61" mass="6777">MIVAHGGTQMAALERFAVPHKNYYSWCAPAAGGFVLDAADWVHQKTLRVVKTVQYTKELPC</sequence>
<name>K1TIL5_9ZZZZ</name>
<protein>
    <submittedName>
        <fullName evidence="1">Fructose-2,6-bisphosphatase</fullName>
    </submittedName>
</protein>
<comment type="caution">
    <text evidence="1">The sequence shown here is derived from an EMBL/GenBank/DDBJ whole genome shotgun (WGS) entry which is preliminary data.</text>
</comment>
<gene>
    <name evidence="1" type="ORF">OBE_06125</name>
</gene>
<proteinExistence type="predicted"/>
<accession>K1TIL5</accession>